<dbReference type="AlphaFoldDB" id="A0A061FAZ8"/>
<dbReference type="InParanoid" id="A0A061FAZ8"/>
<dbReference type="HOGENOM" id="CLU_1291005_0_0_1"/>
<organism evidence="3 4">
    <name type="scientific">Theobroma cacao</name>
    <name type="common">Cacao</name>
    <name type="synonym">Cocoa</name>
    <dbReference type="NCBI Taxonomy" id="3641"/>
    <lineage>
        <taxon>Eukaryota</taxon>
        <taxon>Viridiplantae</taxon>
        <taxon>Streptophyta</taxon>
        <taxon>Embryophyta</taxon>
        <taxon>Tracheophyta</taxon>
        <taxon>Spermatophyta</taxon>
        <taxon>Magnoliopsida</taxon>
        <taxon>eudicotyledons</taxon>
        <taxon>Gunneridae</taxon>
        <taxon>Pentapetalae</taxon>
        <taxon>rosids</taxon>
        <taxon>malvids</taxon>
        <taxon>Malvales</taxon>
        <taxon>Malvaceae</taxon>
        <taxon>Byttnerioideae</taxon>
        <taxon>Theobroma</taxon>
    </lineage>
</organism>
<keyword evidence="1" id="KW-0175">Coiled coil</keyword>
<dbReference type="EMBL" id="CM001885">
    <property type="protein sequence ID" value="EOY14083.1"/>
    <property type="molecule type" value="Genomic_DNA"/>
</dbReference>
<evidence type="ECO:0000256" key="1">
    <source>
        <dbReference type="SAM" id="Coils"/>
    </source>
</evidence>
<gene>
    <name evidence="3" type="ORF">TCM_033298</name>
</gene>
<evidence type="ECO:0000313" key="3">
    <source>
        <dbReference type="EMBL" id="EOY14083.1"/>
    </source>
</evidence>
<name>A0A061FAZ8_THECC</name>
<evidence type="ECO:0000256" key="2">
    <source>
        <dbReference type="SAM" id="MobiDB-lite"/>
    </source>
</evidence>
<evidence type="ECO:0000313" key="4">
    <source>
        <dbReference type="Proteomes" id="UP000026915"/>
    </source>
</evidence>
<dbReference type="Proteomes" id="UP000026915">
    <property type="component" value="Chromosome 7"/>
</dbReference>
<reference evidence="3 4" key="1">
    <citation type="journal article" date="2013" name="Genome Biol.">
        <title>The genome sequence of the most widely cultivated cacao type and its use to identify candidate genes regulating pod color.</title>
        <authorList>
            <person name="Motamayor J.C."/>
            <person name="Mockaitis K."/>
            <person name="Schmutz J."/>
            <person name="Haiminen N."/>
            <person name="Iii D.L."/>
            <person name="Cornejo O."/>
            <person name="Findley S.D."/>
            <person name="Zheng P."/>
            <person name="Utro F."/>
            <person name="Royaert S."/>
            <person name="Saski C."/>
            <person name="Jenkins J."/>
            <person name="Podicheti R."/>
            <person name="Zhao M."/>
            <person name="Scheffler B.E."/>
            <person name="Stack J.C."/>
            <person name="Feltus F.A."/>
            <person name="Mustiga G.M."/>
            <person name="Amores F."/>
            <person name="Phillips W."/>
            <person name="Marelli J.P."/>
            <person name="May G.D."/>
            <person name="Shapiro H."/>
            <person name="Ma J."/>
            <person name="Bustamante C.D."/>
            <person name="Schnell R.J."/>
            <person name="Main D."/>
            <person name="Gilbert D."/>
            <person name="Parida L."/>
            <person name="Kuhn D.N."/>
        </authorList>
    </citation>
    <scope>NUCLEOTIDE SEQUENCE [LARGE SCALE GENOMIC DNA]</scope>
    <source>
        <strain evidence="4">cv. Matina 1-6</strain>
    </source>
</reference>
<proteinExistence type="predicted"/>
<dbReference type="Gramene" id="EOY14083">
    <property type="protein sequence ID" value="EOY14083"/>
    <property type="gene ID" value="TCM_033298"/>
</dbReference>
<feature type="coiled-coil region" evidence="1">
    <location>
        <begin position="120"/>
        <end position="205"/>
    </location>
</feature>
<feature type="compositionally biased region" description="Polar residues" evidence="2">
    <location>
        <begin position="75"/>
        <end position="90"/>
    </location>
</feature>
<accession>A0A061FAZ8</accession>
<keyword evidence="4" id="KW-1185">Reference proteome</keyword>
<protein>
    <submittedName>
        <fullName evidence="3">Uncharacterized protein isoform 1</fullName>
    </submittedName>
</protein>
<sequence>MENFGKTNFYGGCAGGDAGEDILDSLQGGSSNYQGSMEVLLQHMDQDQFNQIDVTSSGETHHQATKEYCSLPQGSIVSKNGHSQRLASNSDLEKAEKKRKIDQAYRERCKKTKTQMMRDLKTFGDENECLRVENKTLKEQNASMTQTLQSQTKELHQHKNRLDQLKFESEKQNALVQVLSDLVVNSNLCHENQKLKDENAQLRQMVKLSGEPLKLVQENGKLKHENMLLKVQIDALCGKIVDDNRKNCGH</sequence>
<feature type="region of interest" description="Disordered" evidence="2">
    <location>
        <begin position="75"/>
        <end position="99"/>
    </location>
</feature>
<dbReference type="OMA" id="QMMQELE"/>